<keyword evidence="4" id="KW-1185">Reference proteome</keyword>
<dbReference type="KEGG" id="adl:AURDEDRAFT_155058"/>
<sequence>MPFHVSAPSAPPASLHLLLPASVRPYKWTEHELHGAGCAVCRGVCNCSICLDKQGLGAHKAFLTAFTREGGCARAWLAQRGLLCEGAAPAPLPRRKNFAKRPKILGKKQTAGAEQKIKHKKHASKMEEEEGRSRGRWMIDASAAACKKFERRWAMERGVRAEQVRLGKRRWFVGESPPPRAAKRRAIHNTVDAPVETIDLTLDDDKTEDDQAPDSLFDEKIVDDNGRVADDDNIADADDKTEDDDAETEDDDAPDSLFDEKAADDAAPASPDSLFDGSGTFTPVAPAPTPLAAPTQLSLVRSDSYADALRVETELVLVASPSAPASPPKLAQPPREAQMLFRDPFTPAPASPADAAFSSVHGARSSGDGARSSGDVTIASGDVALSSCAASVSPPDAAVSPTAPKPPPTFAKAASAMFIPRSKATKRKRDADEGEGEKRLESVKSSVGVLVALGRPGEQEARAKRLREDEPDEPPAKRAALSKDPRAESTDANSTVVEGLPAPEPTLDKRTAGSTSVVQGLPTPKPTLDKRASAAAAPAPSMADALAQAMRTAYSGGASSSSAAAPDSSSSARSCAPMKPSRPASSPDAPKSPAASSSRTQASAISSRGEKDPPPSGAALALAAAMASARGKPTVLAEAAHRAVAAKASGSTAAPASISHLAVALKAPRAKPSSSAASREEPGPAPSMATALAAAYKKAYSHSSGAVARNPSPVSTLRSSPTPEPVRDPSPPPPPPLPTSKQSSPARPRGQLSYSPATTVRASVATSKSIQGPGKSLNDELSKFISAIGDDDKDDESTPELLPSELANPSEGSSRTGPVSPVVVPRMAKDDDSDSDALPTRRPFVPRNPRQFVGMPLRFVPAKKRPRARPSKKVEAVDDVDDDYKSDSDGDDFGLARRRKKTKLWQASMSQQTTTLGLAEPIIVLDDSEDEDFRPPGAAAKGKAKGKTKPLAPAGKGKSKPRKLNALPLSTFISYSYTPPPPEPEPEPEPAAAEPVFVPDDDTAAAPPEPEVWLVAAMTPPREDALLAGSPDLGFTRTVADHWFASMAVIRDVAVKGDLQLPLAGPCETPKNEHDVVRREAGRCCGADAAAKLHALQSWDQDFSIFLRGTLAVERVHAVERHYPQPHAGLLLRWRGGEERSELGPMGEGKCELPHGFAQVVVPREVLPDYCDVPRHVHVVGLHAADAPRVVAQDDRHGIYYLEGDERGKTSKLGQAWLIVNGAESGTRRHAARVPHAKRQLYQAATPRKDEQDICGVDVKAHRNFELLQARRKKGFEMQRAHLVEIQHPQRRSRYIQNVFNTRSRAACRTRALMAALRYEAGLAVKKGPSISTSNVTKVPARSRMSFVRRKSLSEYKRKCAQRCGVLSATSRQRADTWATANFCSTDVPLAMVNIPLSRSSGSNAMEVMAACGQGGVRGLKM</sequence>
<feature type="region of interest" description="Disordered" evidence="2">
    <location>
        <begin position="106"/>
        <end position="132"/>
    </location>
</feature>
<feature type="region of interest" description="Disordered" evidence="2">
    <location>
        <begin position="201"/>
        <end position="296"/>
    </location>
</feature>
<name>J0WR51_AURST</name>
<feature type="region of interest" description="Disordered" evidence="2">
    <location>
        <begin position="389"/>
        <end position="876"/>
    </location>
</feature>
<dbReference type="InParanoid" id="J0WR51"/>
<feature type="compositionally biased region" description="Acidic residues" evidence="2">
    <location>
        <begin position="201"/>
        <end position="212"/>
    </location>
</feature>
<reference evidence="4" key="1">
    <citation type="journal article" date="2012" name="Science">
        <title>The Paleozoic origin of enzymatic lignin decomposition reconstructed from 31 fungal genomes.</title>
        <authorList>
            <person name="Floudas D."/>
            <person name="Binder M."/>
            <person name="Riley R."/>
            <person name="Barry K."/>
            <person name="Blanchette R.A."/>
            <person name="Henrissat B."/>
            <person name="Martinez A.T."/>
            <person name="Otillar R."/>
            <person name="Spatafora J.W."/>
            <person name="Yadav J.S."/>
            <person name="Aerts A."/>
            <person name="Benoit I."/>
            <person name="Boyd A."/>
            <person name="Carlson A."/>
            <person name="Copeland A."/>
            <person name="Coutinho P.M."/>
            <person name="de Vries R.P."/>
            <person name="Ferreira P."/>
            <person name="Findley K."/>
            <person name="Foster B."/>
            <person name="Gaskell J."/>
            <person name="Glotzer D."/>
            <person name="Gorecki P."/>
            <person name="Heitman J."/>
            <person name="Hesse C."/>
            <person name="Hori C."/>
            <person name="Igarashi K."/>
            <person name="Jurgens J.A."/>
            <person name="Kallen N."/>
            <person name="Kersten P."/>
            <person name="Kohler A."/>
            <person name="Kuees U."/>
            <person name="Kumar T.K.A."/>
            <person name="Kuo A."/>
            <person name="LaButti K."/>
            <person name="Larrondo L.F."/>
            <person name="Lindquist E."/>
            <person name="Ling A."/>
            <person name="Lombard V."/>
            <person name="Lucas S."/>
            <person name="Lundell T."/>
            <person name="Martin R."/>
            <person name="McLaughlin D.J."/>
            <person name="Morgenstern I."/>
            <person name="Morin E."/>
            <person name="Murat C."/>
            <person name="Nagy L.G."/>
            <person name="Nolan M."/>
            <person name="Ohm R.A."/>
            <person name="Patyshakuliyeva A."/>
            <person name="Rokas A."/>
            <person name="Ruiz-Duenas F.J."/>
            <person name="Sabat G."/>
            <person name="Salamov A."/>
            <person name="Samejima M."/>
            <person name="Schmutz J."/>
            <person name="Slot J.C."/>
            <person name="St John F."/>
            <person name="Stenlid J."/>
            <person name="Sun H."/>
            <person name="Sun S."/>
            <person name="Syed K."/>
            <person name="Tsang A."/>
            <person name="Wiebenga A."/>
            <person name="Young D."/>
            <person name="Pisabarro A."/>
            <person name="Eastwood D.C."/>
            <person name="Martin F."/>
            <person name="Cullen D."/>
            <person name="Grigoriev I.V."/>
            <person name="Hibbett D.S."/>
        </authorList>
    </citation>
    <scope>NUCLEOTIDE SEQUENCE [LARGE SCALE GENOMIC DNA]</scope>
    <source>
        <strain evidence="4">TFB10046</strain>
    </source>
</reference>
<dbReference type="Proteomes" id="UP000006514">
    <property type="component" value="Unassembled WGS sequence"/>
</dbReference>
<feature type="compositionally biased region" description="Basic and acidic residues" evidence="2">
    <location>
        <begin position="217"/>
        <end position="230"/>
    </location>
</feature>
<protein>
    <recommendedName>
        <fullName evidence="5">Zinc-finger domain-containing protein</fullName>
    </recommendedName>
</protein>
<evidence type="ECO:0008006" key="5">
    <source>
        <dbReference type="Google" id="ProtNLM"/>
    </source>
</evidence>
<dbReference type="PANTHER" id="PTHR13037:SF24">
    <property type="entry name" value="POLYCOMB PROTEIN PCL-RELATED"/>
    <property type="match status" value="1"/>
</dbReference>
<feature type="compositionally biased region" description="Low complexity" evidence="2">
    <location>
        <begin position="642"/>
        <end position="657"/>
    </location>
</feature>
<feature type="compositionally biased region" description="Low complexity" evidence="2">
    <location>
        <begin position="389"/>
        <end position="402"/>
    </location>
</feature>
<accession>J0WR51</accession>
<dbReference type="EMBL" id="JH687951">
    <property type="protein sequence ID" value="EJD34406.1"/>
    <property type="molecule type" value="Genomic_DNA"/>
</dbReference>
<proteinExistence type="predicted"/>
<evidence type="ECO:0000313" key="3">
    <source>
        <dbReference type="EMBL" id="EJD34406.1"/>
    </source>
</evidence>
<organism evidence="3 4">
    <name type="scientific">Auricularia subglabra (strain TFB-10046 / SS5)</name>
    <name type="common">White-rot fungus</name>
    <name type="synonym">Auricularia delicata (strain TFB10046)</name>
    <dbReference type="NCBI Taxonomy" id="717982"/>
    <lineage>
        <taxon>Eukaryota</taxon>
        <taxon>Fungi</taxon>
        <taxon>Dikarya</taxon>
        <taxon>Basidiomycota</taxon>
        <taxon>Agaricomycotina</taxon>
        <taxon>Agaricomycetes</taxon>
        <taxon>Auriculariales</taxon>
        <taxon>Auriculariaceae</taxon>
        <taxon>Auricularia</taxon>
    </lineage>
</organism>
<dbReference type="PANTHER" id="PTHR13037">
    <property type="entry name" value="FORMIN"/>
    <property type="match status" value="1"/>
</dbReference>
<feature type="compositionally biased region" description="Basic and acidic residues" evidence="2">
    <location>
        <begin position="457"/>
        <end position="468"/>
    </location>
</feature>
<feature type="compositionally biased region" description="Low complexity" evidence="2">
    <location>
        <begin position="666"/>
        <end position="677"/>
    </location>
</feature>
<feature type="compositionally biased region" description="Acidic residues" evidence="2">
    <location>
        <begin position="231"/>
        <end position="254"/>
    </location>
</feature>
<gene>
    <name evidence="3" type="ORF">AURDEDRAFT_155058</name>
</gene>
<feature type="region of interest" description="Disordered" evidence="2">
    <location>
        <begin position="318"/>
        <end position="376"/>
    </location>
</feature>
<feature type="compositionally biased region" description="Acidic residues" evidence="2">
    <location>
        <begin position="789"/>
        <end position="798"/>
    </location>
</feature>
<feature type="compositionally biased region" description="Polar residues" evidence="2">
    <location>
        <begin position="752"/>
        <end position="770"/>
    </location>
</feature>
<evidence type="ECO:0000256" key="2">
    <source>
        <dbReference type="SAM" id="MobiDB-lite"/>
    </source>
</evidence>
<feature type="compositionally biased region" description="Low complexity" evidence="2">
    <location>
        <begin position="686"/>
        <end position="706"/>
    </location>
</feature>
<evidence type="ECO:0000256" key="1">
    <source>
        <dbReference type="ARBA" id="ARBA00022581"/>
    </source>
</evidence>
<feature type="compositionally biased region" description="Low complexity" evidence="2">
    <location>
        <begin position="351"/>
        <end position="375"/>
    </location>
</feature>
<evidence type="ECO:0000313" key="4">
    <source>
        <dbReference type="Proteomes" id="UP000006514"/>
    </source>
</evidence>
<keyword evidence="1" id="KW-0945">Host-virus interaction</keyword>
<feature type="compositionally biased region" description="Basic residues" evidence="2">
    <location>
        <begin position="861"/>
        <end position="871"/>
    </location>
</feature>
<feature type="compositionally biased region" description="Low complexity" evidence="2">
    <location>
        <begin position="618"/>
        <end position="629"/>
    </location>
</feature>
<feature type="compositionally biased region" description="Low complexity" evidence="2">
    <location>
        <begin position="533"/>
        <end position="607"/>
    </location>
</feature>
<feature type="compositionally biased region" description="Pro residues" evidence="2">
    <location>
        <begin position="722"/>
        <end position="738"/>
    </location>
</feature>
<feature type="region of interest" description="Disordered" evidence="2">
    <location>
        <begin position="927"/>
        <end position="994"/>
    </location>
</feature>